<dbReference type="SUPFAM" id="SSF51197">
    <property type="entry name" value="Clavaminate synthase-like"/>
    <property type="match status" value="1"/>
</dbReference>
<keyword evidence="1" id="KW-0479">Metal-binding</keyword>
<evidence type="ECO:0000313" key="7">
    <source>
        <dbReference type="Proteomes" id="UP001141253"/>
    </source>
</evidence>
<keyword evidence="3" id="KW-0408">Iron</keyword>
<feature type="domain" description="Non-haem dioxygenase N-terminal" evidence="5">
    <location>
        <begin position="55"/>
        <end position="158"/>
    </location>
</feature>
<evidence type="ECO:0000256" key="1">
    <source>
        <dbReference type="ARBA" id="ARBA00022723"/>
    </source>
</evidence>
<dbReference type="EMBL" id="JAPFFI010000027">
    <property type="protein sequence ID" value="KAJ6301916.1"/>
    <property type="molecule type" value="Genomic_DNA"/>
</dbReference>
<dbReference type="Gene3D" id="2.60.120.330">
    <property type="entry name" value="B-lactam Antibiotic, Isopenicillin N Synthase, Chain"/>
    <property type="match status" value="2"/>
</dbReference>
<dbReference type="InterPro" id="IPR026992">
    <property type="entry name" value="DIOX_N"/>
</dbReference>
<evidence type="ECO:0000259" key="4">
    <source>
        <dbReference type="Pfam" id="PF03171"/>
    </source>
</evidence>
<dbReference type="InterPro" id="IPR027443">
    <property type="entry name" value="IPNS-like_sf"/>
</dbReference>
<dbReference type="Proteomes" id="UP001141253">
    <property type="component" value="Chromosome 16"/>
</dbReference>
<dbReference type="Pfam" id="PF03171">
    <property type="entry name" value="2OG-FeII_Oxy"/>
    <property type="match status" value="1"/>
</dbReference>
<evidence type="ECO:0000256" key="3">
    <source>
        <dbReference type="ARBA" id="ARBA00023004"/>
    </source>
</evidence>
<keyword evidence="7" id="KW-1185">Reference proteome</keyword>
<evidence type="ECO:0000313" key="6">
    <source>
        <dbReference type="EMBL" id="KAJ6301916.1"/>
    </source>
</evidence>
<name>A0ABQ8ZJB0_9ROSI</name>
<proteinExistence type="predicted"/>
<keyword evidence="2" id="KW-0847">Vitamin C</keyword>
<protein>
    <submittedName>
        <fullName evidence="6">Uncharacterized protein</fullName>
    </submittedName>
</protein>
<dbReference type="InterPro" id="IPR050295">
    <property type="entry name" value="Plant_2OG-oxidoreductases"/>
</dbReference>
<reference evidence="6" key="1">
    <citation type="submission" date="2022-10" db="EMBL/GenBank/DDBJ databases">
        <authorList>
            <person name="Hyden B.L."/>
            <person name="Feng K."/>
            <person name="Yates T."/>
            <person name="Jawdy S."/>
            <person name="Smart L.B."/>
            <person name="Muchero W."/>
        </authorList>
    </citation>
    <scope>NUCLEOTIDE SEQUENCE</scope>
    <source>
        <tissue evidence="6">Shoot tip</tissue>
    </source>
</reference>
<sequence length="302" mass="34539">MAMAMASSKSDGLDSVISVLELIKEPMISVPQNYVQIDQQNPAFPVCSDHPLPTLPTVDFKLLVSVDTSDSELEKMHSSCKEWGFFQLVNHGVSSSLMNQLKHEIVEYYNLPFEEKRKYTVRPNDFEGYGNAKLDGKLDWGDRFFMITNPVHRRKPHLLPELPPSFRNPLECYLLELQRLAMKLLGFIAEALKVDLKEIEEMFDDGFQSILSNGVYKSVEHRVTTNPEKERISVAFFVCPKLEADVGPVTSLISPQNPPLFRRTGMEKYCKDFFSRKLHAKSFLETMKIESTEEATQLHGCR</sequence>
<feature type="domain" description="Isopenicillin N synthase-like Fe(2+) 2OG dioxygenase" evidence="4">
    <location>
        <begin position="209"/>
        <end position="240"/>
    </location>
</feature>
<dbReference type="Pfam" id="PF14226">
    <property type="entry name" value="DIOX_N"/>
    <property type="match status" value="1"/>
</dbReference>
<organism evidence="6 7">
    <name type="scientific">Salix suchowensis</name>
    <dbReference type="NCBI Taxonomy" id="1278906"/>
    <lineage>
        <taxon>Eukaryota</taxon>
        <taxon>Viridiplantae</taxon>
        <taxon>Streptophyta</taxon>
        <taxon>Embryophyta</taxon>
        <taxon>Tracheophyta</taxon>
        <taxon>Spermatophyta</taxon>
        <taxon>Magnoliopsida</taxon>
        <taxon>eudicotyledons</taxon>
        <taxon>Gunneridae</taxon>
        <taxon>Pentapetalae</taxon>
        <taxon>rosids</taxon>
        <taxon>fabids</taxon>
        <taxon>Malpighiales</taxon>
        <taxon>Salicaceae</taxon>
        <taxon>Saliceae</taxon>
        <taxon>Salix</taxon>
    </lineage>
</organism>
<accession>A0ABQ8ZJB0</accession>
<evidence type="ECO:0000256" key="2">
    <source>
        <dbReference type="ARBA" id="ARBA00022896"/>
    </source>
</evidence>
<gene>
    <name evidence="6" type="ORF">OIU77_016095</name>
</gene>
<dbReference type="PANTHER" id="PTHR47991">
    <property type="entry name" value="OXOGLUTARATE/IRON-DEPENDENT DIOXYGENASE"/>
    <property type="match status" value="1"/>
</dbReference>
<evidence type="ECO:0000259" key="5">
    <source>
        <dbReference type="Pfam" id="PF14226"/>
    </source>
</evidence>
<comment type="caution">
    <text evidence="6">The sequence shown here is derived from an EMBL/GenBank/DDBJ whole genome shotgun (WGS) entry which is preliminary data.</text>
</comment>
<dbReference type="InterPro" id="IPR044861">
    <property type="entry name" value="IPNS-like_FE2OG_OXY"/>
</dbReference>
<reference evidence="6" key="2">
    <citation type="journal article" date="2023" name="Int. J. Mol. Sci.">
        <title>De Novo Assembly and Annotation of 11 Diverse Shrub Willow (Salix) Genomes Reveals Novel Gene Organization in Sex-Linked Regions.</title>
        <authorList>
            <person name="Hyden B."/>
            <person name="Feng K."/>
            <person name="Yates T.B."/>
            <person name="Jawdy S."/>
            <person name="Cereghino C."/>
            <person name="Smart L.B."/>
            <person name="Muchero W."/>
        </authorList>
    </citation>
    <scope>NUCLEOTIDE SEQUENCE</scope>
    <source>
        <tissue evidence="6">Shoot tip</tissue>
    </source>
</reference>